<reference evidence="3" key="1">
    <citation type="journal article" date="2005" name="Nature">
        <title>The map-based sequence of the rice genome.</title>
        <authorList>
            <consortium name="International rice genome sequencing project (IRGSP)"/>
            <person name="Matsumoto T."/>
            <person name="Wu J."/>
            <person name="Kanamori H."/>
            <person name="Katayose Y."/>
            <person name="Fujisawa M."/>
            <person name="Namiki N."/>
            <person name="Mizuno H."/>
            <person name="Yamamoto K."/>
            <person name="Antonio B.A."/>
            <person name="Baba T."/>
            <person name="Sakata K."/>
            <person name="Nagamura Y."/>
            <person name="Aoki H."/>
            <person name="Arikawa K."/>
            <person name="Arita K."/>
            <person name="Bito T."/>
            <person name="Chiden Y."/>
            <person name="Fujitsuka N."/>
            <person name="Fukunaka R."/>
            <person name="Hamada M."/>
            <person name="Harada C."/>
            <person name="Hayashi A."/>
            <person name="Hijishita S."/>
            <person name="Honda M."/>
            <person name="Hosokawa S."/>
            <person name="Ichikawa Y."/>
            <person name="Idonuma A."/>
            <person name="Iijima M."/>
            <person name="Ikeda M."/>
            <person name="Ikeno M."/>
            <person name="Ito K."/>
            <person name="Ito S."/>
            <person name="Ito T."/>
            <person name="Ito Y."/>
            <person name="Ito Y."/>
            <person name="Iwabuchi A."/>
            <person name="Kamiya K."/>
            <person name="Karasawa W."/>
            <person name="Kurita K."/>
            <person name="Katagiri S."/>
            <person name="Kikuta A."/>
            <person name="Kobayashi H."/>
            <person name="Kobayashi N."/>
            <person name="Machita K."/>
            <person name="Maehara T."/>
            <person name="Masukawa M."/>
            <person name="Mizubayashi T."/>
            <person name="Mukai Y."/>
            <person name="Nagasaki H."/>
            <person name="Nagata Y."/>
            <person name="Naito S."/>
            <person name="Nakashima M."/>
            <person name="Nakama Y."/>
            <person name="Nakamichi Y."/>
            <person name="Nakamura M."/>
            <person name="Meguro A."/>
            <person name="Negishi M."/>
            <person name="Ohta I."/>
            <person name="Ohta T."/>
            <person name="Okamoto M."/>
            <person name="Ono N."/>
            <person name="Saji S."/>
            <person name="Sakaguchi M."/>
            <person name="Sakai K."/>
            <person name="Shibata M."/>
            <person name="Shimokawa T."/>
            <person name="Song J."/>
            <person name="Takazaki Y."/>
            <person name="Terasawa K."/>
            <person name="Tsugane M."/>
            <person name="Tsuji K."/>
            <person name="Ueda S."/>
            <person name="Waki K."/>
            <person name="Yamagata H."/>
            <person name="Yamamoto M."/>
            <person name="Yamamoto S."/>
            <person name="Yamane H."/>
            <person name="Yoshiki S."/>
            <person name="Yoshihara R."/>
            <person name="Yukawa K."/>
            <person name="Zhong H."/>
            <person name="Yano M."/>
            <person name="Yuan Q."/>
            <person name="Ouyang S."/>
            <person name="Liu J."/>
            <person name="Jones K.M."/>
            <person name="Gansberger K."/>
            <person name="Moffat K."/>
            <person name="Hill J."/>
            <person name="Bera J."/>
            <person name="Fadrosh D."/>
            <person name="Jin S."/>
            <person name="Johri S."/>
            <person name="Kim M."/>
            <person name="Overton L."/>
            <person name="Reardon M."/>
            <person name="Tsitrin T."/>
            <person name="Vuong H."/>
            <person name="Weaver B."/>
            <person name="Ciecko A."/>
            <person name="Tallon L."/>
            <person name="Jackson J."/>
            <person name="Pai G."/>
            <person name="Aken S.V."/>
            <person name="Utterback T."/>
            <person name="Reidmuller S."/>
            <person name="Feldblyum T."/>
            <person name="Hsiao J."/>
            <person name="Zismann V."/>
            <person name="Iobst S."/>
            <person name="de Vazeille A.R."/>
            <person name="Buell C.R."/>
            <person name="Ying K."/>
            <person name="Li Y."/>
            <person name="Lu T."/>
            <person name="Huang Y."/>
            <person name="Zhao Q."/>
            <person name="Feng Q."/>
            <person name="Zhang L."/>
            <person name="Zhu J."/>
            <person name="Weng Q."/>
            <person name="Mu J."/>
            <person name="Lu Y."/>
            <person name="Fan D."/>
            <person name="Liu Y."/>
            <person name="Guan J."/>
            <person name="Zhang Y."/>
            <person name="Yu S."/>
            <person name="Liu X."/>
            <person name="Zhang Y."/>
            <person name="Hong G."/>
            <person name="Han B."/>
            <person name="Choisne N."/>
            <person name="Demange N."/>
            <person name="Orjeda G."/>
            <person name="Samain S."/>
            <person name="Cattolico L."/>
            <person name="Pelletier E."/>
            <person name="Couloux A."/>
            <person name="Segurens B."/>
            <person name="Wincker P."/>
            <person name="D'Hont A."/>
            <person name="Scarpelli C."/>
            <person name="Weissenbach J."/>
            <person name="Salanoubat M."/>
            <person name="Quetier F."/>
            <person name="Yu Y."/>
            <person name="Kim H.R."/>
            <person name="Rambo T."/>
            <person name="Currie J."/>
            <person name="Collura K."/>
            <person name="Luo M."/>
            <person name="Yang T."/>
            <person name="Ammiraju J.S.S."/>
            <person name="Engler F."/>
            <person name="Soderlund C."/>
            <person name="Wing R.A."/>
            <person name="Palmer L.E."/>
            <person name="de la Bastide M."/>
            <person name="Spiegel L."/>
            <person name="Nascimento L."/>
            <person name="Zutavern T."/>
            <person name="O'Shaughnessy A."/>
            <person name="Dike S."/>
            <person name="Dedhia N."/>
            <person name="Preston R."/>
            <person name="Balija V."/>
            <person name="McCombie W.R."/>
            <person name="Chow T."/>
            <person name="Chen H."/>
            <person name="Chung M."/>
            <person name="Chen C."/>
            <person name="Shaw J."/>
            <person name="Wu H."/>
            <person name="Hsiao K."/>
            <person name="Chao Y."/>
            <person name="Chu M."/>
            <person name="Cheng C."/>
            <person name="Hour A."/>
            <person name="Lee P."/>
            <person name="Lin S."/>
            <person name="Lin Y."/>
            <person name="Liou J."/>
            <person name="Liu S."/>
            <person name="Hsing Y."/>
            <person name="Raghuvanshi S."/>
            <person name="Mohanty A."/>
            <person name="Bharti A.K."/>
            <person name="Gaur A."/>
            <person name="Gupta V."/>
            <person name="Kumar D."/>
            <person name="Ravi V."/>
            <person name="Vij S."/>
            <person name="Kapur A."/>
            <person name="Khurana P."/>
            <person name="Khurana P."/>
            <person name="Khurana J.P."/>
            <person name="Tyagi A.K."/>
            <person name="Gaikwad K."/>
            <person name="Singh A."/>
            <person name="Dalal V."/>
            <person name="Srivastava S."/>
            <person name="Dixit A."/>
            <person name="Pal A.K."/>
            <person name="Ghazi I.A."/>
            <person name="Yadav M."/>
            <person name="Pandit A."/>
            <person name="Bhargava A."/>
            <person name="Sureshbabu K."/>
            <person name="Batra K."/>
            <person name="Sharma T.R."/>
            <person name="Mohapatra T."/>
            <person name="Singh N.K."/>
            <person name="Messing J."/>
            <person name="Nelson A.B."/>
            <person name="Fuks G."/>
            <person name="Kavchok S."/>
            <person name="Keizer G."/>
            <person name="Linton E."/>
            <person name="Llaca V."/>
            <person name="Song R."/>
            <person name="Tanyolac B."/>
            <person name="Young S."/>
            <person name="Ho-Il K."/>
            <person name="Hahn J.H."/>
            <person name="Sangsakoo G."/>
            <person name="Vanavichit A."/>
            <person name="de Mattos Luiz.A.T."/>
            <person name="Zimmer P.D."/>
            <person name="Malone G."/>
            <person name="Dellagostin O."/>
            <person name="de Oliveira A.C."/>
            <person name="Bevan M."/>
            <person name="Bancroft I."/>
            <person name="Minx P."/>
            <person name="Cordum H."/>
            <person name="Wilson R."/>
            <person name="Cheng Z."/>
            <person name="Jin W."/>
            <person name="Jiang J."/>
            <person name="Leong S.A."/>
            <person name="Iwama H."/>
            <person name="Gojobori T."/>
            <person name="Itoh T."/>
            <person name="Niimura Y."/>
            <person name="Fujii Y."/>
            <person name="Habara T."/>
            <person name="Sakai H."/>
            <person name="Sato Y."/>
            <person name="Wilson G."/>
            <person name="Kumar K."/>
            <person name="McCouch S."/>
            <person name="Juretic N."/>
            <person name="Hoen D."/>
            <person name="Wright S."/>
            <person name="Bruskiewich R."/>
            <person name="Bureau T."/>
            <person name="Miyao A."/>
            <person name="Hirochika H."/>
            <person name="Nishikawa T."/>
            <person name="Kadowaki K."/>
            <person name="Sugiura M."/>
            <person name="Burr B."/>
            <person name="Sasaki T."/>
        </authorList>
    </citation>
    <scope>NUCLEOTIDE SEQUENCE [LARGE SCALE GENOMIC DNA]</scope>
    <source>
        <strain evidence="3">cv. Nipponbare</strain>
    </source>
</reference>
<keyword evidence="1" id="KW-0812">Transmembrane</keyword>
<protein>
    <submittedName>
        <fullName evidence="2">Os01g0635400 protein</fullName>
    </submittedName>
</protein>
<name>A0A0P0V5N2_ORYSJ</name>
<keyword evidence="1" id="KW-1133">Transmembrane helix</keyword>
<dbReference type="EMBL" id="AP014957">
    <property type="protein sequence ID" value="BAS73330.1"/>
    <property type="molecule type" value="Genomic_DNA"/>
</dbReference>
<reference evidence="2 3" key="2">
    <citation type="journal article" date="2013" name="Plant Cell Physiol.">
        <title>Rice Annotation Project Database (RAP-DB): an integrative and interactive database for rice genomics.</title>
        <authorList>
            <person name="Sakai H."/>
            <person name="Lee S.S."/>
            <person name="Tanaka T."/>
            <person name="Numa H."/>
            <person name="Kim J."/>
            <person name="Kawahara Y."/>
            <person name="Wakimoto H."/>
            <person name="Yang C.C."/>
            <person name="Iwamoto M."/>
            <person name="Abe T."/>
            <person name="Yamada Y."/>
            <person name="Muto A."/>
            <person name="Inokuchi H."/>
            <person name="Ikemura T."/>
            <person name="Matsumoto T."/>
            <person name="Sasaki T."/>
            <person name="Itoh T."/>
        </authorList>
    </citation>
    <scope>NUCLEOTIDE SEQUENCE [LARGE SCALE GENOMIC DNA]</scope>
    <source>
        <strain evidence="3">cv. Nipponbare</strain>
    </source>
</reference>
<dbReference type="ExpressionAtlas" id="A0A0P0V5N2">
    <property type="expression patterns" value="baseline and differential"/>
</dbReference>
<keyword evidence="3" id="KW-1185">Reference proteome</keyword>
<evidence type="ECO:0000313" key="2">
    <source>
        <dbReference type="EMBL" id="BAS73330.1"/>
    </source>
</evidence>
<organism evidence="2 3">
    <name type="scientific">Oryza sativa subsp. japonica</name>
    <name type="common">Rice</name>
    <dbReference type="NCBI Taxonomy" id="39947"/>
    <lineage>
        <taxon>Eukaryota</taxon>
        <taxon>Viridiplantae</taxon>
        <taxon>Streptophyta</taxon>
        <taxon>Embryophyta</taxon>
        <taxon>Tracheophyta</taxon>
        <taxon>Spermatophyta</taxon>
        <taxon>Magnoliopsida</taxon>
        <taxon>Liliopsida</taxon>
        <taxon>Poales</taxon>
        <taxon>Poaceae</taxon>
        <taxon>BOP clade</taxon>
        <taxon>Oryzoideae</taxon>
        <taxon>Oryzeae</taxon>
        <taxon>Oryzinae</taxon>
        <taxon>Oryza</taxon>
        <taxon>Oryza sativa</taxon>
    </lineage>
</organism>
<dbReference type="Proteomes" id="UP000059680">
    <property type="component" value="Chromosome 1"/>
</dbReference>
<dbReference type="AlphaFoldDB" id="A0A0P0V5N2"/>
<keyword evidence="1" id="KW-0472">Membrane</keyword>
<evidence type="ECO:0000313" key="3">
    <source>
        <dbReference type="Proteomes" id="UP000059680"/>
    </source>
</evidence>
<sequence length="66" mass="7435">MLQQAEFKRIVSPLKLQTRCLAAFPDQQGFLVMPCFLFGLNVGSVRCFFLIILAPMYILIAISVVN</sequence>
<gene>
    <name evidence="2" type="ordered locus">Os01g0635400</name>
    <name evidence="2" type="ORF">OSNPB_010635400</name>
</gene>
<evidence type="ECO:0000256" key="1">
    <source>
        <dbReference type="SAM" id="Phobius"/>
    </source>
</evidence>
<dbReference type="Gramene" id="Os01t0635400-02">
    <property type="protein sequence ID" value="Os01t0635400-02"/>
    <property type="gene ID" value="Os01g0635400"/>
</dbReference>
<accession>A0A0P0V5N2</accession>
<reference evidence="2 3" key="3">
    <citation type="journal article" date="2013" name="Rice">
        <title>Improvement of the Oryza sativa Nipponbare reference genome using next generation sequence and optical map data.</title>
        <authorList>
            <person name="Kawahara Y."/>
            <person name="de la Bastide M."/>
            <person name="Hamilton J.P."/>
            <person name="Kanamori H."/>
            <person name="McCombie W.R."/>
            <person name="Ouyang S."/>
            <person name="Schwartz D.C."/>
            <person name="Tanaka T."/>
            <person name="Wu J."/>
            <person name="Zhou S."/>
            <person name="Childs K.L."/>
            <person name="Davidson R.M."/>
            <person name="Lin H."/>
            <person name="Quesada-Ocampo L."/>
            <person name="Vaillancourt B."/>
            <person name="Sakai H."/>
            <person name="Lee S.S."/>
            <person name="Kim J."/>
            <person name="Numa H."/>
            <person name="Itoh T."/>
            <person name="Buell C.R."/>
            <person name="Matsumoto T."/>
        </authorList>
    </citation>
    <scope>NUCLEOTIDE SEQUENCE [LARGE SCALE GENOMIC DNA]</scope>
    <source>
        <strain evidence="3">cv. Nipponbare</strain>
    </source>
</reference>
<proteinExistence type="predicted"/>
<feature type="transmembrane region" description="Helical" evidence="1">
    <location>
        <begin position="47"/>
        <end position="65"/>
    </location>
</feature>